<evidence type="ECO:0008006" key="4">
    <source>
        <dbReference type="Google" id="ProtNLM"/>
    </source>
</evidence>
<feature type="compositionally biased region" description="Basic and acidic residues" evidence="1">
    <location>
        <begin position="87"/>
        <end position="105"/>
    </location>
</feature>
<name>A0A067SAC0_GALM3</name>
<dbReference type="Proteomes" id="UP000027222">
    <property type="component" value="Unassembled WGS sequence"/>
</dbReference>
<feature type="region of interest" description="Disordered" evidence="1">
    <location>
        <begin position="170"/>
        <end position="208"/>
    </location>
</feature>
<gene>
    <name evidence="2" type="ORF">GALMADRAFT_146853</name>
</gene>
<dbReference type="EMBL" id="KL142412">
    <property type="protein sequence ID" value="KDR67845.1"/>
    <property type="molecule type" value="Genomic_DNA"/>
</dbReference>
<sequence>MTPARKAKPRTGRPIACISHPPSMCPTVDTLISKQVVTKALQDAWNDSFPSDDICREQGGYIYAEIDSNKKLISPLNLSITRADAGRDVKQKEAKGDNPEIDLNKPKVPTDTSKSWLLVANFHTHPLDSSVGGNDHPSKADHNNAYDRLIPSIVVSRAGAFQYGILERENKTNPTTYPPVSSGVTIRSAKKTSPQWTPTKAPHQYTPS</sequence>
<proteinExistence type="predicted"/>
<evidence type="ECO:0000256" key="1">
    <source>
        <dbReference type="SAM" id="MobiDB-lite"/>
    </source>
</evidence>
<accession>A0A067SAC0</accession>
<reference evidence="3" key="1">
    <citation type="journal article" date="2014" name="Proc. Natl. Acad. Sci. U.S.A.">
        <title>Extensive sampling of basidiomycete genomes demonstrates inadequacy of the white-rot/brown-rot paradigm for wood decay fungi.</title>
        <authorList>
            <person name="Riley R."/>
            <person name="Salamov A.A."/>
            <person name="Brown D.W."/>
            <person name="Nagy L.G."/>
            <person name="Floudas D."/>
            <person name="Held B.W."/>
            <person name="Levasseur A."/>
            <person name="Lombard V."/>
            <person name="Morin E."/>
            <person name="Otillar R."/>
            <person name="Lindquist E.A."/>
            <person name="Sun H."/>
            <person name="LaButti K.M."/>
            <person name="Schmutz J."/>
            <person name="Jabbour D."/>
            <person name="Luo H."/>
            <person name="Baker S.E."/>
            <person name="Pisabarro A.G."/>
            <person name="Walton J.D."/>
            <person name="Blanchette R.A."/>
            <person name="Henrissat B."/>
            <person name="Martin F."/>
            <person name="Cullen D."/>
            <person name="Hibbett D.S."/>
            <person name="Grigoriev I.V."/>
        </authorList>
    </citation>
    <scope>NUCLEOTIDE SEQUENCE [LARGE SCALE GENOMIC DNA]</scope>
    <source>
        <strain evidence="3">CBS 339.88</strain>
    </source>
</reference>
<feature type="region of interest" description="Disordered" evidence="1">
    <location>
        <begin position="87"/>
        <end position="108"/>
    </location>
</feature>
<dbReference type="AlphaFoldDB" id="A0A067SAC0"/>
<keyword evidence="3" id="KW-1185">Reference proteome</keyword>
<organism evidence="2 3">
    <name type="scientific">Galerina marginata (strain CBS 339.88)</name>
    <dbReference type="NCBI Taxonomy" id="685588"/>
    <lineage>
        <taxon>Eukaryota</taxon>
        <taxon>Fungi</taxon>
        <taxon>Dikarya</taxon>
        <taxon>Basidiomycota</taxon>
        <taxon>Agaricomycotina</taxon>
        <taxon>Agaricomycetes</taxon>
        <taxon>Agaricomycetidae</taxon>
        <taxon>Agaricales</taxon>
        <taxon>Agaricineae</taxon>
        <taxon>Strophariaceae</taxon>
        <taxon>Galerina</taxon>
    </lineage>
</organism>
<protein>
    <recommendedName>
        <fullName evidence="4">JAB domain-containing protein</fullName>
    </recommendedName>
</protein>
<evidence type="ECO:0000313" key="2">
    <source>
        <dbReference type="EMBL" id="KDR67845.1"/>
    </source>
</evidence>
<dbReference type="HOGENOM" id="CLU_1320979_0_0_1"/>
<dbReference type="OrthoDB" id="3065309at2759"/>
<evidence type="ECO:0000313" key="3">
    <source>
        <dbReference type="Proteomes" id="UP000027222"/>
    </source>
</evidence>
<feature type="compositionally biased region" description="Polar residues" evidence="1">
    <location>
        <begin position="172"/>
        <end position="198"/>
    </location>
</feature>